<dbReference type="AlphaFoldDB" id="A0AAN7WJT8"/>
<dbReference type="Pfam" id="PF24864">
    <property type="entry name" value="DUF7730"/>
    <property type="match status" value="1"/>
</dbReference>
<organism evidence="2 3">
    <name type="scientific">Elasticomyces elasticus</name>
    <dbReference type="NCBI Taxonomy" id="574655"/>
    <lineage>
        <taxon>Eukaryota</taxon>
        <taxon>Fungi</taxon>
        <taxon>Dikarya</taxon>
        <taxon>Ascomycota</taxon>
        <taxon>Pezizomycotina</taxon>
        <taxon>Dothideomycetes</taxon>
        <taxon>Dothideomycetidae</taxon>
        <taxon>Mycosphaerellales</taxon>
        <taxon>Teratosphaeriaceae</taxon>
        <taxon>Elasticomyces</taxon>
    </lineage>
</organism>
<dbReference type="Proteomes" id="UP001310594">
    <property type="component" value="Unassembled WGS sequence"/>
</dbReference>
<proteinExistence type="predicted"/>
<reference evidence="2" key="1">
    <citation type="submission" date="2023-08" db="EMBL/GenBank/DDBJ databases">
        <title>Black Yeasts Isolated from many extreme environments.</title>
        <authorList>
            <person name="Coleine C."/>
            <person name="Stajich J.E."/>
            <person name="Selbmann L."/>
        </authorList>
    </citation>
    <scope>NUCLEOTIDE SEQUENCE</scope>
    <source>
        <strain evidence="2">CCFEE 5810</strain>
    </source>
</reference>
<protein>
    <recommendedName>
        <fullName evidence="1">DUF7730 domain-containing protein</fullName>
    </recommendedName>
</protein>
<sequence length="340" mass="39824">MLPASDEYFEREVARVCTLRQGKYYLKTNIKIYKTWQEDAIALSTSTLNDMSRYDPKTQAFQHTVRIEHPEAFTLRPVVPLSGAYMHRKILVLEPYTKIFRFMDLPPELRVVVYEMVLSEPDPISMTTYKFRPVRETFPNQALYQDLKWDPSLGKWTDQLPSSASLLRVNRQMNAETAPLLYGHKTTFNFNRMQDLRLFLSSINTMRHHLRSIRFVSDYRYEQQEGALAFYLLKDATMLRSFYLSYRIFFGPPHLPFDAEQLVRDSEGLLENLYLSQLKGKEGVDVRKVFSIESGDLGTCRECATHPPRLLGVEAREESGLRAVICERVAKKWPQKSRWR</sequence>
<evidence type="ECO:0000313" key="2">
    <source>
        <dbReference type="EMBL" id="KAK5700648.1"/>
    </source>
</evidence>
<name>A0AAN7WJT8_9PEZI</name>
<dbReference type="InterPro" id="IPR056632">
    <property type="entry name" value="DUF7730"/>
</dbReference>
<dbReference type="EMBL" id="JAVRQU010000007">
    <property type="protein sequence ID" value="KAK5700648.1"/>
    <property type="molecule type" value="Genomic_DNA"/>
</dbReference>
<comment type="caution">
    <text evidence="2">The sequence shown here is derived from an EMBL/GenBank/DDBJ whole genome shotgun (WGS) entry which is preliminary data.</text>
</comment>
<evidence type="ECO:0000313" key="3">
    <source>
        <dbReference type="Proteomes" id="UP001310594"/>
    </source>
</evidence>
<dbReference type="PANTHER" id="PTHR42085:SF2">
    <property type="entry name" value="F-BOX DOMAIN-CONTAINING PROTEIN"/>
    <property type="match status" value="1"/>
</dbReference>
<accession>A0AAN7WJT8</accession>
<dbReference type="InterPro" id="IPR038883">
    <property type="entry name" value="AN11006-like"/>
</dbReference>
<gene>
    <name evidence="2" type="ORF">LTR97_005165</name>
</gene>
<feature type="domain" description="DUF7730" evidence="1">
    <location>
        <begin position="102"/>
        <end position="215"/>
    </location>
</feature>
<dbReference type="PANTHER" id="PTHR42085">
    <property type="entry name" value="F-BOX DOMAIN-CONTAINING PROTEIN"/>
    <property type="match status" value="1"/>
</dbReference>
<evidence type="ECO:0000259" key="1">
    <source>
        <dbReference type="Pfam" id="PF24864"/>
    </source>
</evidence>